<evidence type="ECO:0000313" key="1">
    <source>
        <dbReference type="EMBL" id="AGH98695.1"/>
    </source>
</evidence>
<protein>
    <submittedName>
        <fullName evidence="1">Uncharacterized protein</fullName>
    </submittedName>
</protein>
<evidence type="ECO:0000313" key="2">
    <source>
        <dbReference type="Proteomes" id="UP000011932"/>
    </source>
</evidence>
<accession>M4VJM5</accession>
<name>M4VJM5_9BACT</name>
<organism evidence="1 2">
    <name type="scientific">Micavibrio aeruginosavorus EPB</name>
    <dbReference type="NCBI Taxonomy" id="349215"/>
    <lineage>
        <taxon>Bacteria</taxon>
        <taxon>Pseudomonadati</taxon>
        <taxon>Bdellovibrionota</taxon>
        <taxon>Bdellovibrionia</taxon>
        <taxon>Bdellovibrionales</taxon>
        <taxon>Pseudobdellovibrionaceae</taxon>
        <taxon>Micavibrio</taxon>
    </lineage>
</organism>
<dbReference type="AlphaFoldDB" id="M4VJM5"/>
<sequence>MGKPGLFADLCDDPAGSTGAKLPKPRAKCKPRESGKFNLRYGKLLGW</sequence>
<gene>
    <name evidence="1" type="ORF">A11S_1893</name>
</gene>
<dbReference type="EMBL" id="CP003538">
    <property type="protein sequence ID" value="AGH98695.1"/>
    <property type="molecule type" value="Genomic_DNA"/>
</dbReference>
<dbReference type="STRING" id="349215.A11S_1893"/>
<reference evidence="1 2" key="1">
    <citation type="journal article" date="2013" name="ISME J.">
        <title>By their genes ye shall know them: genomic signatures of predatory bacteria.</title>
        <authorList>
            <person name="Pasternak Z."/>
            <person name="Pietrokovski S."/>
            <person name="Rotem O."/>
            <person name="Gophna U."/>
            <person name="Lurie-Weinberger M.N."/>
            <person name="Jurkevitch E."/>
        </authorList>
    </citation>
    <scope>NUCLEOTIDE SEQUENCE [LARGE SCALE GENOMIC DNA]</scope>
    <source>
        <strain evidence="1">EPB</strain>
    </source>
</reference>
<dbReference type="HOGENOM" id="CLU_3170187_0_0_5"/>
<dbReference type="KEGG" id="man:A11S_1893"/>
<proteinExistence type="predicted"/>
<dbReference type="Proteomes" id="UP000011932">
    <property type="component" value="Chromosome"/>
</dbReference>